<proteinExistence type="predicted"/>
<reference evidence="1" key="2">
    <citation type="journal article" date="1998" name="Nucleic Acids Symp. Ser.">
        <title>Genome structure of pTi-SAKURA(I): Strategy for DNA sequencing of a Japanese cherry-Ti plasmid.</title>
        <authorList>
            <person name="Hattori Y."/>
            <person name="Suzuki K."/>
            <person name="Ohta N."/>
            <person name="Uraji M."/>
            <person name="Katoh A."/>
            <person name="Yoshida K."/>
        </authorList>
    </citation>
    <scope>NUCLEOTIDE SEQUENCE</scope>
    <source>
        <strain evidence="1">MAFF 301001</strain>
        <plasmid evidence="1">pTi-SAKURA</plasmid>
    </source>
</reference>
<gene>
    <name evidence="1" type="primary">tiorf38</name>
</gene>
<reference evidence="1" key="5">
    <citation type="journal article" date="1998" name="Nucleic Acids Symp. Ser.">
        <title>Genome structure of pTi-SAKURA (V): Complete nucleotide sequence of plasmid pTi-SAKURA's vir region in Agrobacterium tumefaciens.</title>
        <authorList>
            <person name="Hattori Y."/>
            <person name="Suzuki K."/>
            <person name="Ohta N."/>
            <person name="Uraji M."/>
            <person name="Katoh A."/>
            <person name="Yoshida K."/>
        </authorList>
    </citation>
    <scope>NUCLEOTIDE SEQUENCE</scope>
    <source>
        <strain evidence="1">MAFF 301001</strain>
        <plasmid evidence="1">pTi-SAKURA</plasmid>
    </source>
</reference>
<name>Q9R6M1_AGRTU</name>
<reference evidence="1" key="3">
    <citation type="journal article" date="1998" name="Nucleic Acids Symp. Ser.">
        <title>Genome structure of pTi-SAKURA (III): Characteristics of T-DNA.</title>
        <authorList>
            <person name="Ohta N."/>
            <person name="Suzuki K."/>
            <person name="Hattori Y."/>
            <person name="Uraji M."/>
            <person name="Katoh A."/>
            <person name="Yoshida K."/>
        </authorList>
    </citation>
    <scope>NUCLEOTIDE SEQUENCE</scope>
    <source>
        <strain evidence="1">MAFF 301001</strain>
        <plasmid evidence="1">pTi-SAKURA</plasmid>
    </source>
</reference>
<accession>Q9R6M1</accession>
<geneLocation type="plasmid" evidence="1">
    <name>pTi-SAKURA</name>
</geneLocation>
<dbReference type="AlphaFoldDB" id="Q9R6M1"/>
<reference evidence="1" key="6">
    <citation type="journal article" date="2000" name="Gene">
        <title>Complete nucleotide sequence of a plant tumor-inducing Ti plasmid.</title>
        <authorList>
            <person name="Suzuki K."/>
            <person name="Hattori Y."/>
            <person name="Uraji M."/>
            <person name="Ohta N."/>
            <person name="Iwata K."/>
            <person name="Murata K."/>
            <person name="Katoh A."/>
            <person name="Yoshida K."/>
        </authorList>
    </citation>
    <scope>NUCLEOTIDE SEQUENCE</scope>
    <source>
        <strain evidence="1">MAFF 301001</strain>
        <plasmid evidence="1">pTi-SAKURA</plasmid>
    </source>
</reference>
<dbReference type="EMBL" id="AB016260">
    <property type="protein sequence ID" value="BAA87663.1"/>
    <property type="molecule type" value="Genomic_DNA"/>
</dbReference>
<protein>
    <submittedName>
        <fullName evidence="1">Tiorf38 protein</fullName>
    </submittedName>
</protein>
<reference evidence="1" key="4">
    <citation type="journal article" date="1998" name="Nucleic Acids Symp. Ser.">
        <title>Genome structure of pTi-SAKURA (IV): Characteristics of tra region.</title>
        <authorList>
            <person name="Uraji M."/>
            <person name="Suzuki K."/>
            <person name="Ohta N."/>
            <person name="Hattori Y."/>
            <person name="Katoh A."/>
            <person name="Yoshida K."/>
        </authorList>
    </citation>
    <scope>NUCLEOTIDE SEQUENCE</scope>
    <source>
        <strain evidence="1">MAFF 301001</strain>
        <plasmid evidence="1">pTi-SAKURA</plasmid>
    </source>
</reference>
<organism evidence="1">
    <name type="scientific">Agrobacterium tumefaciens</name>
    <dbReference type="NCBI Taxonomy" id="358"/>
    <lineage>
        <taxon>Bacteria</taxon>
        <taxon>Pseudomonadati</taxon>
        <taxon>Pseudomonadota</taxon>
        <taxon>Alphaproteobacteria</taxon>
        <taxon>Hyphomicrobiales</taxon>
        <taxon>Rhizobiaceae</taxon>
        <taxon>Rhizobium/Agrobacterium group</taxon>
        <taxon>Agrobacterium</taxon>
        <taxon>Agrobacterium tumefaciens complex</taxon>
    </lineage>
</organism>
<evidence type="ECO:0000313" key="1">
    <source>
        <dbReference type="EMBL" id="BAA87663.1"/>
    </source>
</evidence>
<keyword evidence="1" id="KW-0614">Plasmid</keyword>
<sequence>MKVPYAGGKMDPEHFSALSLERQKAISCSYASLLAMNVIHRLEALNGLEKFALYIDYCAEVLDLISLKELTIARYVFAPENGLTDQLRTRKVAITNNFVKLKKGGGKGLTPDKVLERIALNGANDLKLIAAADIVNNSREQFNFGIIEHDVWIATSDDKLYEFCCACPGYMRRERGGPLARYVETHTDIKGTRYWRDSIEIQQRRLEERYFAVDREREMDSIVQSAFDIEADLLNGKADDYFRLRSWRSPRVMHN</sequence>
<reference evidence="1" key="1">
    <citation type="journal article" date="1998" name="Biochim. Biophys. Acta">
        <title>Novel structural difference between nopaline- and octopine-type trbJ genes: construction of genetic and physical map and sequencing of trb/traI and rep gene clusters of a new Ti plasmid pTi-SAKURA.</title>
        <authorList>
            <person name="Suzuki K."/>
            <person name="Ohta N."/>
            <person name="Hattori Y."/>
            <person name="Uraji M."/>
            <person name="Katoh A."/>
            <person name="Yoshida K."/>
        </authorList>
    </citation>
    <scope>NUCLEOTIDE SEQUENCE</scope>
    <source>
        <strain evidence="1">MAFF 301001</strain>
        <plasmid evidence="1">pTi-SAKURA</plasmid>
    </source>
</reference>